<evidence type="ECO:0000313" key="2">
    <source>
        <dbReference type="Proteomes" id="UP000429958"/>
    </source>
</evidence>
<name>A0A7X2TBS2_9CLOT</name>
<organism evidence="1 2">
    <name type="scientific">Clostridium porci</name>
    <dbReference type="NCBI Taxonomy" id="2605778"/>
    <lineage>
        <taxon>Bacteria</taxon>
        <taxon>Bacillati</taxon>
        <taxon>Bacillota</taxon>
        <taxon>Clostridia</taxon>
        <taxon>Eubacteriales</taxon>
        <taxon>Clostridiaceae</taxon>
        <taxon>Clostridium</taxon>
    </lineage>
</organism>
<gene>
    <name evidence="1" type="ORF">FYJ39_01950</name>
</gene>
<dbReference type="Proteomes" id="UP000429958">
    <property type="component" value="Unassembled WGS sequence"/>
</dbReference>
<dbReference type="EMBL" id="VUMD01000001">
    <property type="protein sequence ID" value="MSS35378.1"/>
    <property type="molecule type" value="Genomic_DNA"/>
</dbReference>
<comment type="caution">
    <text evidence="1">The sequence shown here is derived from an EMBL/GenBank/DDBJ whole genome shotgun (WGS) entry which is preliminary data.</text>
</comment>
<protein>
    <submittedName>
        <fullName evidence="1">Uncharacterized protein</fullName>
    </submittedName>
</protein>
<evidence type="ECO:0000313" key="1">
    <source>
        <dbReference type="EMBL" id="MSS35378.1"/>
    </source>
</evidence>
<dbReference type="AlphaFoldDB" id="A0A7X2TBS2"/>
<sequence>MTEKRFSAIINPSSTKNKLFMTEILCKTVMEVFLISHKCQKNVVKIGVYCAFLADRNLHGNVQRELGKDKTVVEGGGRLGRERVYFGSQGHL</sequence>
<keyword evidence="2" id="KW-1185">Reference proteome</keyword>
<accession>A0A7X2TBS2</accession>
<reference evidence="1 2" key="1">
    <citation type="submission" date="2019-08" db="EMBL/GenBank/DDBJ databases">
        <title>In-depth cultivation of the pig gut microbiome towards novel bacterial diversity and tailored functional studies.</title>
        <authorList>
            <person name="Wylensek D."/>
            <person name="Hitch T.C.A."/>
            <person name="Clavel T."/>
        </authorList>
    </citation>
    <scope>NUCLEOTIDE SEQUENCE [LARGE SCALE GENOMIC DNA]</scope>
    <source>
        <strain evidence="1 2">WCA-389-WT-23D1</strain>
    </source>
</reference>
<dbReference type="RefSeq" id="WP_154470774.1">
    <property type="nucleotide sequence ID" value="NZ_VUMD01000001.1"/>
</dbReference>
<proteinExistence type="predicted"/>